<dbReference type="EMBL" id="CP108482">
    <property type="protein sequence ID" value="WUS54316.1"/>
    <property type="molecule type" value="Genomic_DNA"/>
</dbReference>
<reference evidence="1 2" key="1">
    <citation type="submission" date="2022-10" db="EMBL/GenBank/DDBJ databases">
        <title>The complete genomes of actinobacterial strains from the NBC collection.</title>
        <authorList>
            <person name="Joergensen T.S."/>
            <person name="Alvarez Arevalo M."/>
            <person name="Sterndorff E.B."/>
            <person name="Faurdal D."/>
            <person name="Vuksanovic O."/>
            <person name="Mourched A.-S."/>
            <person name="Charusanti P."/>
            <person name="Shaw S."/>
            <person name="Blin K."/>
            <person name="Weber T."/>
        </authorList>
    </citation>
    <scope>NUCLEOTIDE SEQUENCE [LARGE SCALE GENOMIC DNA]</scope>
    <source>
        <strain evidence="1 2">NBC_01247</strain>
    </source>
</reference>
<dbReference type="RefSeq" id="WP_329611462.1">
    <property type="nucleotide sequence ID" value="NZ_CP108482.1"/>
</dbReference>
<dbReference type="Proteomes" id="UP001432014">
    <property type="component" value="Chromosome"/>
</dbReference>
<name>A0ABZ1W0G2_9ACTN</name>
<organism evidence="1 2">
    <name type="scientific">Kitasatospora herbaricolor</name>
    <dbReference type="NCBI Taxonomy" id="68217"/>
    <lineage>
        <taxon>Bacteria</taxon>
        <taxon>Bacillati</taxon>
        <taxon>Actinomycetota</taxon>
        <taxon>Actinomycetes</taxon>
        <taxon>Kitasatosporales</taxon>
        <taxon>Streptomycetaceae</taxon>
        <taxon>Kitasatospora</taxon>
    </lineage>
</organism>
<sequence>MHRSRSSTLTGPAALEWAGRWGQSMAVCQTAAVSLWPAAARAWLRTSVPCPGLLVAAAVLLEAALQRRDRADVKGRAVLTYDLAECQVGQGDLEAACALAHTALDIAEGSIVQPLVLRARAFQASLAPWTEARPVRQLAARVRESELQLTRA</sequence>
<protein>
    <recommendedName>
        <fullName evidence="3">Transcriptional regulator</fullName>
    </recommendedName>
</protein>
<gene>
    <name evidence="1" type="ORF">OG469_01630</name>
</gene>
<accession>A0ABZ1W0G2</accession>
<evidence type="ECO:0008006" key="3">
    <source>
        <dbReference type="Google" id="ProtNLM"/>
    </source>
</evidence>
<keyword evidence="2" id="KW-1185">Reference proteome</keyword>
<evidence type="ECO:0000313" key="1">
    <source>
        <dbReference type="EMBL" id="WUS54316.1"/>
    </source>
</evidence>
<evidence type="ECO:0000313" key="2">
    <source>
        <dbReference type="Proteomes" id="UP001432014"/>
    </source>
</evidence>
<proteinExistence type="predicted"/>